<evidence type="ECO:0000259" key="3">
    <source>
        <dbReference type="Pfam" id="PF05193"/>
    </source>
</evidence>
<dbReference type="InterPro" id="IPR011249">
    <property type="entry name" value="Metalloenz_LuxS/M16"/>
</dbReference>
<proteinExistence type="inferred from homology"/>
<dbReference type="InterPro" id="IPR011765">
    <property type="entry name" value="Pept_M16_N"/>
</dbReference>
<comment type="similarity">
    <text evidence="1">Belongs to the peptidase M16 family.</text>
</comment>
<reference evidence="5" key="1">
    <citation type="journal article" date="2019" name="Int. J. Syst. Evol. Microbiol.">
        <title>The Global Catalogue of Microorganisms (GCM) 10K type strain sequencing project: providing services to taxonomists for standard genome sequencing and annotation.</title>
        <authorList>
            <consortium name="The Broad Institute Genomics Platform"/>
            <consortium name="The Broad Institute Genome Sequencing Center for Infectious Disease"/>
            <person name="Wu L."/>
            <person name="Ma J."/>
        </authorList>
    </citation>
    <scope>NUCLEOTIDE SEQUENCE [LARGE SCALE GENOMIC DNA]</scope>
    <source>
        <strain evidence="5">JCM 18542</strain>
    </source>
</reference>
<dbReference type="EMBL" id="BAABKQ010000001">
    <property type="protein sequence ID" value="GAA4816047.1"/>
    <property type="molecule type" value="Genomic_DNA"/>
</dbReference>
<comment type="caution">
    <text evidence="4">The sequence shown here is derived from an EMBL/GenBank/DDBJ whole genome shotgun (WGS) entry which is preliminary data.</text>
</comment>
<gene>
    <name evidence="4" type="ORF">GCM10023353_22580</name>
</gene>
<dbReference type="Pfam" id="PF00675">
    <property type="entry name" value="Peptidase_M16"/>
    <property type="match status" value="1"/>
</dbReference>
<dbReference type="Pfam" id="PF05193">
    <property type="entry name" value="Peptidase_M16_C"/>
    <property type="match status" value="1"/>
</dbReference>
<evidence type="ECO:0000313" key="4">
    <source>
        <dbReference type="EMBL" id="GAA4816047.1"/>
    </source>
</evidence>
<keyword evidence="5" id="KW-1185">Reference proteome</keyword>
<accession>A0ABP9CVB1</accession>
<protein>
    <submittedName>
        <fullName evidence="4">Pitrilysin family protein</fullName>
    </submittedName>
</protein>
<organism evidence="4 5">
    <name type="scientific">Tomitella cavernea</name>
    <dbReference type="NCBI Taxonomy" id="1387982"/>
    <lineage>
        <taxon>Bacteria</taxon>
        <taxon>Bacillati</taxon>
        <taxon>Actinomycetota</taxon>
        <taxon>Actinomycetes</taxon>
        <taxon>Mycobacteriales</taxon>
        <taxon>Tomitella</taxon>
    </lineage>
</organism>
<sequence length="448" mass="47450">MTDALRGLPGDDREAPQGVRRTVLPSGLRVVTERLPGVRSAAVGLWVGVGARDERPDEVGAAHFLEHLLFKRTPTRTAQSVAVEMDAVGGELNAFTTKEYTCFYAHVLDEDAALAIDVVADIALRGACDPADVDLEREVVLEEIAMREDDPEDLVGDLLVEAVLGGHPLARPVIGSAESIESMTAERVRAFHGERYRPRSMVLSVAGNIDHDDIVRRARAATGGDAAAAAAPAPIRSGRAAAAEGGRLVVHPHDGEQVHLAIGIPTLGRGEAELRWPLAVLNHAVGGGLSSRLFQEIRESRGLAYSVYSGIETYADAGVFSVYAGCRPDNLAEVAVQVRRILESVGRDGLGEDECARSRGALRGGMVLGLEDSGARMNRLGAGELARGHHIPLSESLDRIAAVTCEDVRSVARDLLARPRSAVVVGPFGDAAELPAPLFDVLGQAPAQ</sequence>
<dbReference type="RefSeq" id="WP_345602303.1">
    <property type="nucleotide sequence ID" value="NZ_BAABKQ010000001.1"/>
</dbReference>
<evidence type="ECO:0000259" key="2">
    <source>
        <dbReference type="Pfam" id="PF00675"/>
    </source>
</evidence>
<dbReference type="Proteomes" id="UP001500839">
    <property type="component" value="Unassembled WGS sequence"/>
</dbReference>
<evidence type="ECO:0000256" key="1">
    <source>
        <dbReference type="ARBA" id="ARBA00007261"/>
    </source>
</evidence>
<dbReference type="Gene3D" id="3.30.830.10">
    <property type="entry name" value="Metalloenzyme, LuxS/M16 peptidase-like"/>
    <property type="match status" value="2"/>
</dbReference>
<dbReference type="PANTHER" id="PTHR11851:SF49">
    <property type="entry name" value="MITOCHONDRIAL-PROCESSING PEPTIDASE SUBUNIT ALPHA"/>
    <property type="match status" value="1"/>
</dbReference>
<dbReference type="InterPro" id="IPR007863">
    <property type="entry name" value="Peptidase_M16_C"/>
</dbReference>
<evidence type="ECO:0000313" key="5">
    <source>
        <dbReference type="Proteomes" id="UP001500839"/>
    </source>
</evidence>
<feature type="domain" description="Peptidase M16 C-terminal" evidence="3">
    <location>
        <begin position="182"/>
        <end position="360"/>
    </location>
</feature>
<name>A0ABP9CVB1_9ACTN</name>
<dbReference type="SUPFAM" id="SSF63411">
    <property type="entry name" value="LuxS/MPP-like metallohydrolase"/>
    <property type="match status" value="2"/>
</dbReference>
<dbReference type="InterPro" id="IPR050361">
    <property type="entry name" value="MPP/UQCRC_Complex"/>
</dbReference>
<dbReference type="PANTHER" id="PTHR11851">
    <property type="entry name" value="METALLOPROTEASE"/>
    <property type="match status" value="1"/>
</dbReference>
<feature type="domain" description="Peptidase M16 N-terminal" evidence="2">
    <location>
        <begin position="29"/>
        <end position="175"/>
    </location>
</feature>